<dbReference type="InterPro" id="IPR057666">
    <property type="entry name" value="DrpA_SLOG"/>
</dbReference>
<feature type="domain" description="Smf/DprA SLOG" evidence="3">
    <location>
        <begin position="116"/>
        <end position="307"/>
    </location>
</feature>
<proteinExistence type="inferred from homology"/>
<evidence type="ECO:0000313" key="4">
    <source>
        <dbReference type="EMBL" id="MDU0355769.1"/>
    </source>
</evidence>
<accession>A0ABU3T0H6</accession>
<comment type="caution">
    <text evidence="4">The sequence shown here is derived from an EMBL/GenBank/DDBJ whole genome shotgun (WGS) entry which is preliminary data.</text>
</comment>
<evidence type="ECO:0000313" key="5">
    <source>
        <dbReference type="Proteomes" id="UP001247805"/>
    </source>
</evidence>
<evidence type="ECO:0000259" key="3">
    <source>
        <dbReference type="Pfam" id="PF02481"/>
    </source>
</evidence>
<dbReference type="PANTHER" id="PTHR43022:SF1">
    <property type="entry name" value="PROTEIN SMF"/>
    <property type="match status" value="1"/>
</dbReference>
<dbReference type="Pfam" id="PF02481">
    <property type="entry name" value="DNA_processg_A"/>
    <property type="match status" value="1"/>
</dbReference>
<dbReference type="InterPro" id="IPR003488">
    <property type="entry name" value="DprA"/>
</dbReference>
<evidence type="ECO:0000256" key="2">
    <source>
        <dbReference type="SAM" id="MobiDB-lite"/>
    </source>
</evidence>
<keyword evidence="5" id="KW-1185">Reference proteome</keyword>
<gene>
    <name evidence="4" type="ORF">RS130_19455</name>
</gene>
<dbReference type="Proteomes" id="UP001247805">
    <property type="component" value="Unassembled WGS sequence"/>
</dbReference>
<protein>
    <submittedName>
        <fullName evidence="4">DNA-processing protein DprA</fullName>
    </submittedName>
</protein>
<dbReference type="SUPFAM" id="SSF102405">
    <property type="entry name" value="MCP/YpsA-like"/>
    <property type="match status" value="1"/>
</dbReference>
<reference evidence="4 5" key="1">
    <citation type="submission" date="2023-10" db="EMBL/GenBank/DDBJ databases">
        <title>Glaciecola aquimarina strain GGW-M5 nov., isolated from a coastal seawater.</title>
        <authorList>
            <person name="Bayburt H."/>
            <person name="Kim J.M."/>
            <person name="Choi B.J."/>
            <person name="Jeon C.O."/>
        </authorList>
    </citation>
    <scope>NUCLEOTIDE SEQUENCE [LARGE SCALE GENOMIC DNA]</scope>
    <source>
        <strain evidence="4 5">KCTC 32108</strain>
    </source>
</reference>
<name>A0ABU3T0H6_9ALTE</name>
<feature type="region of interest" description="Disordered" evidence="2">
    <location>
        <begin position="472"/>
        <end position="491"/>
    </location>
</feature>
<dbReference type="EMBL" id="JAWDIO010000002">
    <property type="protein sequence ID" value="MDU0355769.1"/>
    <property type="molecule type" value="Genomic_DNA"/>
</dbReference>
<comment type="similarity">
    <text evidence="1">Belongs to the DprA/Smf family.</text>
</comment>
<dbReference type="Gene3D" id="3.40.50.450">
    <property type="match status" value="1"/>
</dbReference>
<evidence type="ECO:0000256" key="1">
    <source>
        <dbReference type="ARBA" id="ARBA00006525"/>
    </source>
</evidence>
<dbReference type="PANTHER" id="PTHR43022">
    <property type="entry name" value="PROTEIN SMF"/>
    <property type="match status" value="1"/>
</dbReference>
<dbReference type="RefSeq" id="WP_316027291.1">
    <property type="nucleotide sequence ID" value="NZ_JAWDIO010000002.1"/>
</dbReference>
<organism evidence="4 5">
    <name type="scientific">Paraglaciecola aquimarina</name>
    <dbReference type="NCBI Taxonomy" id="1235557"/>
    <lineage>
        <taxon>Bacteria</taxon>
        <taxon>Pseudomonadati</taxon>
        <taxon>Pseudomonadota</taxon>
        <taxon>Gammaproteobacteria</taxon>
        <taxon>Alteromonadales</taxon>
        <taxon>Alteromonadaceae</taxon>
        <taxon>Paraglaciecola</taxon>
    </lineage>
</organism>
<sequence>MTSENTKTILLLTSYFNSNEVGSFKVLSINEYGYLACWLHQNNFKPIDLLDDIKFDSIFEMWDKALSHVSAKKIVDFSRLDNTIANITYERIKGLVARGASLSMALDKWQSAGVWIIDRQHPHYPQAFKKHLKHRSPALLFGVGNSELLAQKSIGFVGSRDCQLSDEQATNHYVEIINSLGYQVVSGAAKGVDSQSMLASLNNDNNAIGVVADGLFKASASKNWRQPLKDNRLVLISPFFPEGRFTPANAMARNKYIYLLSQATIVVTSGEKGGTWEGAIENLKKDWVPLFVSAHQTPLQAGNQALIDGVSLPTGAASANTITLNDSPETLNQSILEQKKGTGTGTGTPKVSTEISTVQTQSDLFSNDDMVEECTHIKSKKGEDLSDRDTKTEEQVVTPKALEDKEQQSVEMPLLNQFYTQLCELISQQSNKIVSKSLLESYFPEFEIISKTALDKWLKHLVEQNKITNPNARKKEYGLPSQIDAKNRLKD</sequence>